<dbReference type="EC" id="3.5.4.16" evidence="2"/>
<evidence type="ECO:0000256" key="2">
    <source>
        <dbReference type="HAMAP-Rule" id="MF_01527"/>
    </source>
</evidence>
<organism evidence="4 5">
    <name type="scientific">Clostridium niameyense</name>
    <dbReference type="NCBI Taxonomy" id="1622073"/>
    <lineage>
        <taxon>Bacteria</taxon>
        <taxon>Bacillati</taxon>
        <taxon>Bacillota</taxon>
        <taxon>Clostridia</taxon>
        <taxon>Eubacteriales</taxon>
        <taxon>Clostridiaceae</taxon>
        <taxon>Clostridium</taxon>
    </lineage>
</organism>
<name>A0A6M0RBH8_9CLOT</name>
<dbReference type="RefSeq" id="WP_163249158.1">
    <property type="nucleotide sequence ID" value="NZ_SXDP01000004.1"/>
</dbReference>
<dbReference type="AlphaFoldDB" id="A0A6M0RBH8"/>
<evidence type="ECO:0000313" key="5">
    <source>
        <dbReference type="Proteomes" id="UP000473885"/>
    </source>
</evidence>
<feature type="coiled-coil region" evidence="3">
    <location>
        <begin position="66"/>
        <end position="93"/>
    </location>
</feature>
<dbReference type="EMBL" id="SXDP01000004">
    <property type="protein sequence ID" value="NEZ47020.1"/>
    <property type="molecule type" value="Genomic_DNA"/>
</dbReference>
<gene>
    <name evidence="2" type="primary">folE2</name>
    <name evidence="4" type="ORF">FDF74_07315</name>
</gene>
<dbReference type="GO" id="GO:0003934">
    <property type="term" value="F:GTP cyclohydrolase I activity"/>
    <property type="evidence" value="ECO:0007669"/>
    <property type="project" value="UniProtKB-UniRule"/>
</dbReference>
<dbReference type="UniPathway" id="UPA00848">
    <property type="reaction ID" value="UER00151"/>
</dbReference>
<keyword evidence="3" id="KW-0175">Coiled coil</keyword>
<comment type="catalytic activity">
    <reaction evidence="2">
        <text>GTP + H2O = 7,8-dihydroneopterin 3'-triphosphate + formate + H(+)</text>
        <dbReference type="Rhea" id="RHEA:17473"/>
        <dbReference type="ChEBI" id="CHEBI:15377"/>
        <dbReference type="ChEBI" id="CHEBI:15378"/>
        <dbReference type="ChEBI" id="CHEBI:15740"/>
        <dbReference type="ChEBI" id="CHEBI:37565"/>
        <dbReference type="ChEBI" id="CHEBI:58462"/>
        <dbReference type="EC" id="3.5.4.16"/>
    </reaction>
</comment>
<evidence type="ECO:0000313" key="4">
    <source>
        <dbReference type="EMBL" id="NEZ47020.1"/>
    </source>
</evidence>
<comment type="function">
    <text evidence="2">Converts GTP to 7,8-dihydroneopterin triphosphate.</text>
</comment>
<dbReference type="InterPro" id="IPR003801">
    <property type="entry name" value="GTP_cyclohydrolase_FolE2/MptA"/>
</dbReference>
<dbReference type="PANTHER" id="PTHR36445">
    <property type="entry name" value="GTP CYCLOHYDROLASE MPTA"/>
    <property type="match status" value="1"/>
</dbReference>
<feature type="site" description="May be catalytically important" evidence="2">
    <location>
        <position position="143"/>
    </location>
</feature>
<proteinExistence type="inferred from homology"/>
<dbReference type="GO" id="GO:0046654">
    <property type="term" value="P:tetrahydrofolate biosynthetic process"/>
    <property type="evidence" value="ECO:0007669"/>
    <property type="project" value="UniProtKB-UniRule"/>
</dbReference>
<keyword evidence="1 2" id="KW-0378">Hydrolase</keyword>
<dbReference type="Proteomes" id="UP000473885">
    <property type="component" value="Unassembled WGS sequence"/>
</dbReference>
<evidence type="ECO:0000256" key="1">
    <source>
        <dbReference type="ARBA" id="ARBA00022801"/>
    </source>
</evidence>
<comment type="caution">
    <text evidence="4">The sequence shown here is derived from an EMBL/GenBank/DDBJ whole genome shotgun (WGS) entry which is preliminary data.</text>
</comment>
<dbReference type="Pfam" id="PF02649">
    <property type="entry name" value="GCHY-1"/>
    <property type="match status" value="1"/>
</dbReference>
<dbReference type="Gene3D" id="3.10.270.10">
    <property type="entry name" value="Urate Oxidase"/>
    <property type="match status" value="1"/>
</dbReference>
<protein>
    <recommendedName>
        <fullName evidence="2">GTP cyclohydrolase FolE2</fullName>
        <ecNumber evidence="2">3.5.4.16</ecNumber>
    </recommendedName>
</protein>
<comment type="pathway">
    <text evidence="2">Cofactor biosynthesis; 7,8-dihydroneopterin triphosphate biosynthesis; 7,8-dihydroneopterin triphosphate from GTP: step 1/1.</text>
</comment>
<dbReference type="InterPro" id="IPR022838">
    <property type="entry name" value="GTP_cyclohydrolase_FolE2"/>
</dbReference>
<reference evidence="4 5" key="1">
    <citation type="submission" date="2019-04" db="EMBL/GenBank/DDBJ databases">
        <title>Genome sequencing of Clostridium botulinum Groups I-IV and Clostridium butyricum.</title>
        <authorList>
            <person name="Brunt J."/>
            <person name="Van Vliet A.H.M."/>
            <person name="Stringer S.C."/>
            <person name="Carter A.T."/>
            <person name="Peck M.W."/>
        </authorList>
    </citation>
    <scope>NUCLEOTIDE SEQUENCE [LARGE SCALE GENOMIC DNA]</scope>
    <source>
        <strain evidence="4 5">IFR 18/094</strain>
    </source>
</reference>
<comment type="similarity">
    <text evidence="2">Belongs to the GTP cyclohydrolase IV family.</text>
</comment>
<evidence type="ECO:0000256" key="3">
    <source>
        <dbReference type="SAM" id="Coils"/>
    </source>
</evidence>
<dbReference type="PANTHER" id="PTHR36445:SF1">
    <property type="entry name" value="GTP CYCLOHYDROLASE MPTA"/>
    <property type="match status" value="1"/>
</dbReference>
<sequence>MKDIQKQKDLRNISLKNVGIKNLKWPIIVKNKDNGYQHTVAELSVSVDLPHDIRGTHMSRFIQCLENLETVNYKNLENTLDKLKEKLEAKVSTLNMKFTYFMNKKSPVSNISSLSNVECFLKAIKDKEFELILKVATPVQTLCPCSKEISDKGAHNQRAIVTIEVTASKVIWIDDLVEIAEKSASVPVYSVLKRVDEKWVTEKAYDNPRFVEDVAREVALRLEANAMIKSYRVLVESMESIHNHNAFATVEKGW</sequence>
<accession>A0A6M0RBH8</accession>
<keyword evidence="5" id="KW-1185">Reference proteome</keyword>
<dbReference type="NCBIfam" id="NF010200">
    <property type="entry name" value="PRK13674.1-1"/>
    <property type="match status" value="1"/>
</dbReference>
<dbReference type="HAMAP" id="MF_01527_B">
    <property type="entry name" value="GTP_cyclohydrol_B"/>
    <property type="match status" value="1"/>
</dbReference>